<keyword evidence="4" id="KW-0460">Magnesium</keyword>
<dbReference type="SMART" id="SM00177">
    <property type="entry name" value="ARF"/>
    <property type="match status" value="1"/>
</dbReference>
<dbReference type="GO" id="GO:0046872">
    <property type="term" value="F:metal ion binding"/>
    <property type="evidence" value="ECO:0007669"/>
    <property type="project" value="UniProtKB-KW"/>
</dbReference>
<protein>
    <submittedName>
        <fullName evidence="6">ARF like GTPase 9</fullName>
    </submittedName>
</protein>
<feature type="binding site" evidence="4">
    <location>
        <position position="104"/>
    </location>
    <ligand>
        <name>Mg(2+)</name>
        <dbReference type="ChEBI" id="CHEBI:18420"/>
    </ligand>
</feature>
<feature type="binding site" evidence="3">
    <location>
        <begin position="79"/>
        <end position="86"/>
    </location>
    <ligand>
        <name>GTP</name>
        <dbReference type="ChEBI" id="CHEBI:37565"/>
    </ligand>
</feature>
<keyword evidence="7" id="KW-1185">Reference proteome</keyword>
<proteinExistence type="predicted"/>
<dbReference type="PANTHER" id="PTHR46724:SF2">
    <property type="entry name" value="ADP-RIBOSYLATION FACTOR-LIKE PROTEIN 9"/>
    <property type="match status" value="1"/>
</dbReference>
<accession>A0A8D0BG96</accession>
<evidence type="ECO:0000313" key="6">
    <source>
        <dbReference type="Ensembl" id="ENSSMRP00000007449.1"/>
    </source>
</evidence>
<dbReference type="Pfam" id="PF00025">
    <property type="entry name" value="Arf"/>
    <property type="match status" value="1"/>
</dbReference>
<feature type="binding site" evidence="3">
    <location>
        <begin position="180"/>
        <end position="183"/>
    </location>
    <ligand>
        <name>GTP</name>
        <dbReference type="ChEBI" id="CHEBI:37565"/>
    </ligand>
</feature>
<keyword evidence="2 3" id="KW-0342">GTP-binding</keyword>
<evidence type="ECO:0000256" key="5">
    <source>
        <dbReference type="SAM" id="MobiDB-lite"/>
    </source>
</evidence>
<feature type="binding site" evidence="3">
    <location>
        <position position="126"/>
    </location>
    <ligand>
        <name>GTP</name>
        <dbReference type="ChEBI" id="CHEBI:37565"/>
    </ligand>
</feature>
<dbReference type="PANTHER" id="PTHR46724">
    <property type="entry name" value="ADP-RIBOSYLATION FACTOR-LIKE PROTEIN 9-RELATED"/>
    <property type="match status" value="1"/>
</dbReference>
<dbReference type="Gene3D" id="3.40.50.300">
    <property type="entry name" value="P-loop containing nucleotide triphosphate hydrolases"/>
    <property type="match status" value="1"/>
</dbReference>
<dbReference type="Ensembl" id="ENSSMRT00000008719.1">
    <property type="protein sequence ID" value="ENSSMRP00000007449.1"/>
    <property type="gene ID" value="ENSSMRG00000005984.1"/>
</dbReference>
<sequence>MAGSLRQIALVGTAVAVTGGVAYAVWRSYFSPRQGPSGPEQQLQQQDPLSRAQERAGLGCTAPPESQDKPPGKQILVLGLDGAGKTSVLHALATNKVKRSTAPTEGINAVCISTEEAKMEFLEIGGTESLRGYWKMYLPRVLLLIYVVDSADHKRLPVAKKLLHQLIQSNSTLPVMILANKQDLEGAFCITDIHDALALSEIGDERKMFLIGTHVAEDGFEISSSLKDTRELIAQLVSDTL</sequence>
<feature type="compositionally biased region" description="Polar residues" evidence="5">
    <location>
        <begin position="39"/>
        <end position="48"/>
    </location>
</feature>
<dbReference type="OMA" id="FAHKQDL"/>
<keyword evidence="1 3" id="KW-0547">Nucleotide-binding</keyword>
<dbReference type="SUPFAM" id="SSF52540">
    <property type="entry name" value="P-loop containing nucleoside triphosphate hydrolases"/>
    <property type="match status" value="1"/>
</dbReference>
<dbReference type="GO" id="GO:0003924">
    <property type="term" value="F:GTPase activity"/>
    <property type="evidence" value="ECO:0007669"/>
    <property type="project" value="InterPro"/>
</dbReference>
<evidence type="ECO:0000256" key="2">
    <source>
        <dbReference type="ARBA" id="ARBA00023134"/>
    </source>
</evidence>
<feature type="binding site" evidence="4">
    <location>
        <position position="86"/>
    </location>
    <ligand>
        <name>Mg(2+)</name>
        <dbReference type="ChEBI" id="CHEBI:18420"/>
    </ligand>
</feature>
<dbReference type="GeneTree" id="ENSGT00940000159397"/>
<dbReference type="PRINTS" id="PR00328">
    <property type="entry name" value="SAR1GTPBP"/>
</dbReference>
<keyword evidence="4" id="KW-0479">Metal-binding</keyword>
<reference evidence="6" key="1">
    <citation type="submission" date="2025-08" db="UniProtKB">
        <authorList>
            <consortium name="Ensembl"/>
        </authorList>
    </citation>
    <scope>IDENTIFICATION</scope>
</reference>
<reference evidence="6" key="2">
    <citation type="submission" date="2025-09" db="UniProtKB">
        <authorList>
            <consortium name="Ensembl"/>
        </authorList>
    </citation>
    <scope>IDENTIFICATION</scope>
</reference>
<feature type="region of interest" description="Disordered" evidence="5">
    <location>
        <begin position="34"/>
        <end position="71"/>
    </location>
</feature>
<name>A0A8D0BG96_SALMN</name>
<evidence type="ECO:0000256" key="1">
    <source>
        <dbReference type="ARBA" id="ARBA00022741"/>
    </source>
</evidence>
<evidence type="ECO:0000313" key="7">
    <source>
        <dbReference type="Proteomes" id="UP000694421"/>
    </source>
</evidence>
<evidence type="ECO:0000256" key="3">
    <source>
        <dbReference type="PIRSR" id="PIRSR606689-1"/>
    </source>
</evidence>
<dbReference type="InterPro" id="IPR053254">
    <property type="entry name" value="Arf-like_GTPase"/>
</dbReference>
<dbReference type="GO" id="GO:0005525">
    <property type="term" value="F:GTP binding"/>
    <property type="evidence" value="ECO:0007669"/>
    <property type="project" value="UniProtKB-KW"/>
</dbReference>
<dbReference type="SMART" id="SM00178">
    <property type="entry name" value="SAR"/>
    <property type="match status" value="1"/>
</dbReference>
<organism evidence="6 7">
    <name type="scientific">Salvator merianae</name>
    <name type="common">Argentine black and white tegu</name>
    <name type="synonym">Tupinambis merianae</name>
    <dbReference type="NCBI Taxonomy" id="96440"/>
    <lineage>
        <taxon>Eukaryota</taxon>
        <taxon>Metazoa</taxon>
        <taxon>Chordata</taxon>
        <taxon>Craniata</taxon>
        <taxon>Vertebrata</taxon>
        <taxon>Euteleostomi</taxon>
        <taxon>Lepidosauria</taxon>
        <taxon>Squamata</taxon>
        <taxon>Bifurcata</taxon>
        <taxon>Unidentata</taxon>
        <taxon>Episquamata</taxon>
        <taxon>Laterata</taxon>
        <taxon>Teiioidea</taxon>
        <taxon>Teiidae</taxon>
        <taxon>Salvator</taxon>
    </lineage>
</organism>
<dbReference type="PROSITE" id="PS51417">
    <property type="entry name" value="ARF"/>
    <property type="match status" value="1"/>
</dbReference>
<evidence type="ECO:0000256" key="4">
    <source>
        <dbReference type="PIRSR" id="PIRSR606689-2"/>
    </source>
</evidence>
<dbReference type="AlphaFoldDB" id="A0A8D0BG96"/>
<dbReference type="InterPro" id="IPR027417">
    <property type="entry name" value="P-loop_NTPase"/>
</dbReference>
<dbReference type="InterPro" id="IPR006689">
    <property type="entry name" value="Small_GTPase_ARF/SAR"/>
</dbReference>
<dbReference type="Proteomes" id="UP000694421">
    <property type="component" value="Unplaced"/>
</dbReference>